<dbReference type="InterPro" id="IPR000086">
    <property type="entry name" value="NUDIX_hydrolase_dom"/>
</dbReference>
<comment type="caution">
    <text evidence="2">The sequence shown here is derived from an EMBL/GenBank/DDBJ whole genome shotgun (WGS) entry which is preliminary data.</text>
</comment>
<dbReference type="Proteomes" id="UP001197093">
    <property type="component" value="Unassembled WGS sequence"/>
</dbReference>
<dbReference type="AlphaFoldDB" id="A0AAD4I0N6"/>
<proteinExistence type="predicted"/>
<dbReference type="CDD" id="cd02883">
    <property type="entry name" value="NUDIX_Hydrolase"/>
    <property type="match status" value="1"/>
</dbReference>
<accession>A0AAD4I0N6</accession>
<organism evidence="2 3">
    <name type="scientific">Staphylotrichum longicolle</name>
    <dbReference type="NCBI Taxonomy" id="669026"/>
    <lineage>
        <taxon>Eukaryota</taxon>
        <taxon>Fungi</taxon>
        <taxon>Dikarya</taxon>
        <taxon>Ascomycota</taxon>
        <taxon>Pezizomycotina</taxon>
        <taxon>Sordariomycetes</taxon>
        <taxon>Sordariomycetidae</taxon>
        <taxon>Sordariales</taxon>
        <taxon>Chaetomiaceae</taxon>
        <taxon>Staphylotrichum</taxon>
    </lineage>
</organism>
<evidence type="ECO:0000313" key="2">
    <source>
        <dbReference type="EMBL" id="KAG7294559.1"/>
    </source>
</evidence>
<dbReference type="InterPro" id="IPR015797">
    <property type="entry name" value="NUDIX_hydrolase-like_dom_sf"/>
</dbReference>
<protein>
    <recommendedName>
        <fullName evidence="1">Nudix hydrolase domain-containing protein</fullName>
    </recommendedName>
</protein>
<name>A0AAD4I0N6_9PEZI</name>
<dbReference type="Pfam" id="PF00293">
    <property type="entry name" value="NUDIX"/>
    <property type="match status" value="1"/>
</dbReference>
<feature type="domain" description="Nudix hydrolase" evidence="1">
    <location>
        <begin position="63"/>
        <end position="113"/>
    </location>
</feature>
<dbReference type="Gene3D" id="3.90.79.10">
    <property type="entry name" value="Nucleoside Triphosphate Pyrophosphohydrolase"/>
    <property type="match status" value="1"/>
</dbReference>
<gene>
    <name evidence="2" type="ORF">NEMBOFW57_004634</name>
</gene>
<sequence length="153" mass="16125">MRFTTSSTLSAFSISPASFLASRPDIHNLIAGAMVFRTAPNTINSPDGTAAPTTVTAATHLETLLLQRALSDSFPLRWEIPGGTADPRLDATVAGVAVRELWEETQLRARRLVCPVGLGLAPGVASLAMLGEAEDARADADAEWSSGCQYTVV</sequence>
<keyword evidence="3" id="KW-1185">Reference proteome</keyword>
<evidence type="ECO:0000313" key="3">
    <source>
        <dbReference type="Proteomes" id="UP001197093"/>
    </source>
</evidence>
<evidence type="ECO:0000259" key="1">
    <source>
        <dbReference type="Pfam" id="PF00293"/>
    </source>
</evidence>
<reference evidence="2" key="1">
    <citation type="submission" date="2023-02" db="EMBL/GenBank/DDBJ databases">
        <authorList>
            <person name="Palmer J.M."/>
        </authorList>
    </citation>
    <scope>NUCLEOTIDE SEQUENCE</scope>
    <source>
        <strain evidence="2">FW57</strain>
    </source>
</reference>
<dbReference type="EMBL" id="JAHCVI010000001">
    <property type="protein sequence ID" value="KAG7294559.1"/>
    <property type="molecule type" value="Genomic_DNA"/>
</dbReference>
<dbReference type="SUPFAM" id="SSF55811">
    <property type="entry name" value="Nudix"/>
    <property type="match status" value="1"/>
</dbReference>